<name>A0A319FLG9_ASPSB</name>
<gene>
    <name evidence="1" type="ORF">BO78DRAFT_44305</name>
</gene>
<accession>A0A319FLG9</accession>
<protein>
    <submittedName>
        <fullName evidence="1">Uncharacterized protein</fullName>
    </submittedName>
</protein>
<dbReference type="VEuPathDB" id="FungiDB:BO78DRAFT_44305"/>
<evidence type="ECO:0000313" key="1">
    <source>
        <dbReference type="EMBL" id="PYI09353.1"/>
    </source>
</evidence>
<sequence>MEPAHQKKKKKKGPLLRGASECARSHLIPVGKIVSGICWSTSGKSVTGTAPFFSSDDMRLLFSRWTVHYLVRLVAGRGPPQSTDFAPYRSKQALIRRHNEGLAGSKVAREAGLWLARRDCSMKLSNGIRSWGNIWTILGSLGEISGEECR</sequence>
<organism evidence="1 2">
    <name type="scientific">Aspergillus sclerotiicarbonarius (strain CBS 121057 / IBT 28362)</name>
    <dbReference type="NCBI Taxonomy" id="1448318"/>
    <lineage>
        <taxon>Eukaryota</taxon>
        <taxon>Fungi</taxon>
        <taxon>Dikarya</taxon>
        <taxon>Ascomycota</taxon>
        <taxon>Pezizomycotina</taxon>
        <taxon>Eurotiomycetes</taxon>
        <taxon>Eurotiomycetidae</taxon>
        <taxon>Eurotiales</taxon>
        <taxon>Aspergillaceae</taxon>
        <taxon>Aspergillus</taxon>
        <taxon>Aspergillus subgen. Circumdati</taxon>
    </lineage>
</organism>
<reference evidence="1 2" key="1">
    <citation type="submission" date="2018-02" db="EMBL/GenBank/DDBJ databases">
        <title>The genomes of Aspergillus section Nigri reveals drivers in fungal speciation.</title>
        <authorList>
            <consortium name="DOE Joint Genome Institute"/>
            <person name="Vesth T.C."/>
            <person name="Nybo J."/>
            <person name="Theobald S."/>
            <person name="Brandl J."/>
            <person name="Frisvad J.C."/>
            <person name="Nielsen K.F."/>
            <person name="Lyhne E.K."/>
            <person name="Kogle M.E."/>
            <person name="Kuo A."/>
            <person name="Riley R."/>
            <person name="Clum A."/>
            <person name="Nolan M."/>
            <person name="Lipzen A."/>
            <person name="Salamov A."/>
            <person name="Henrissat B."/>
            <person name="Wiebenga A."/>
            <person name="De vries R.P."/>
            <person name="Grigoriev I.V."/>
            <person name="Mortensen U.H."/>
            <person name="Andersen M.R."/>
            <person name="Baker S.E."/>
        </authorList>
    </citation>
    <scope>NUCLEOTIDE SEQUENCE [LARGE SCALE GENOMIC DNA]</scope>
    <source>
        <strain evidence="1 2">CBS 121057</strain>
    </source>
</reference>
<proteinExistence type="predicted"/>
<evidence type="ECO:0000313" key="2">
    <source>
        <dbReference type="Proteomes" id="UP000248423"/>
    </source>
</evidence>
<dbReference type="AlphaFoldDB" id="A0A319FLG9"/>
<dbReference type="EMBL" id="KZ826328">
    <property type="protein sequence ID" value="PYI09353.1"/>
    <property type="molecule type" value="Genomic_DNA"/>
</dbReference>
<keyword evidence="2" id="KW-1185">Reference proteome</keyword>
<dbReference type="Proteomes" id="UP000248423">
    <property type="component" value="Unassembled WGS sequence"/>
</dbReference>